<comment type="caution">
    <text evidence="2">The sequence shown here is derived from an EMBL/GenBank/DDBJ whole genome shotgun (WGS) entry which is preliminary data.</text>
</comment>
<dbReference type="PANTHER" id="PTHR43441:SF5">
    <property type="entry name" value="FAMILY ACETYLTRANSFERASE, PUTATIVE-RELATED"/>
    <property type="match status" value="1"/>
</dbReference>
<proteinExistence type="predicted"/>
<evidence type="ECO:0000313" key="3">
    <source>
        <dbReference type="Proteomes" id="UP000186601"/>
    </source>
</evidence>
<dbReference type="Pfam" id="PF13302">
    <property type="entry name" value="Acetyltransf_3"/>
    <property type="match status" value="1"/>
</dbReference>
<sequence>MSFTNSYKPPPPAAELSQAELYGPDPYDINFTLPLHLPSLETERVKLQPFIPSIHAKHYWEKASEDPDLFRYYPVAHPTLESYLTYYETKVRADPANTLLIIIDKTKPDPEHPEYDGGSLAGALGLFYTSADHLSTEIAYVVIFPAYQRTHVASNAIGVLMRYCLELPTATPQGLGLRRVQWCAHDKNLASARLAERMGFKREGIIRWRWVLPEVLARDGMKPSENDKYPTRYGRNTLCLSVCWDDWESGVREIVEKNINRRT</sequence>
<reference evidence="2 3" key="1">
    <citation type="submission" date="2018-02" db="EMBL/GenBank/DDBJ databases">
        <title>Genome sequence of the basidiomycete white-rot fungus Phlebia centrifuga.</title>
        <authorList>
            <person name="Granchi Z."/>
            <person name="Peng M."/>
            <person name="de Vries R.P."/>
            <person name="Hilden K."/>
            <person name="Makela M.R."/>
            <person name="Grigoriev I."/>
            <person name="Riley R."/>
        </authorList>
    </citation>
    <scope>NUCLEOTIDE SEQUENCE [LARGE SCALE GENOMIC DNA]</scope>
    <source>
        <strain evidence="2 3">FBCC195</strain>
    </source>
</reference>
<dbReference type="EMBL" id="MLYV02000794">
    <property type="protein sequence ID" value="PSR77430.1"/>
    <property type="molecule type" value="Genomic_DNA"/>
</dbReference>
<dbReference type="Gene3D" id="3.40.630.30">
    <property type="match status" value="1"/>
</dbReference>
<accession>A0A2R6NV69</accession>
<dbReference type="PANTHER" id="PTHR43441">
    <property type="entry name" value="RIBOSOMAL-PROTEIN-SERINE ACETYLTRANSFERASE"/>
    <property type="match status" value="1"/>
</dbReference>
<gene>
    <name evidence="2" type="ORF">PHLCEN_2v7861</name>
</gene>
<evidence type="ECO:0000259" key="1">
    <source>
        <dbReference type="PROSITE" id="PS51186"/>
    </source>
</evidence>
<evidence type="ECO:0000313" key="2">
    <source>
        <dbReference type="EMBL" id="PSR77430.1"/>
    </source>
</evidence>
<dbReference type="SUPFAM" id="SSF55729">
    <property type="entry name" value="Acyl-CoA N-acyltransferases (Nat)"/>
    <property type="match status" value="1"/>
</dbReference>
<dbReference type="GO" id="GO:0008999">
    <property type="term" value="F:protein-N-terminal-alanine acetyltransferase activity"/>
    <property type="evidence" value="ECO:0007669"/>
    <property type="project" value="TreeGrafter"/>
</dbReference>
<dbReference type="InterPro" id="IPR016181">
    <property type="entry name" value="Acyl_CoA_acyltransferase"/>
</dbReference>
<feature type="domain" description="N-acetyltransferase" evidence="1">
    <location>
        <begin position="70"/>
        <end position="222"/>
    </location>
</feature>
<protein>
    <recommendedName>
        <fullName evidence="1">N-acetyltransferase domain-containing protein</fullName>
    </recommendedName>
</protein>
<dbReference type="Proteomes" id="UP000186601">
    <property type="component" value="Unassembled WGS sequence"/>
</dbReference>
<dbReference type="InterPro" id="IPR051908">
    <property type="entry name" value="Ribosomal_N-acetyltransferase"/>
</dbReference>
<dbReference type="InterPro" id="IPR000182">
    <property type="entry name" value="GNAT_dom"/>
</dbReference>
<dbReference type="PROSITE" id="PS51186">
    <property type="entry name" value="GNAT"/>
    <property type="match status" value="1"/>
</dbReference>
<organism evidence="2 3">
    <name type="scientific">Hermanssonia centrifuga</name>
    <dbReference type="NCBI Taxonomy" id="98765"/>
    <lineage>
        <taxon>Eukaryota</taxon>
        <taxon>Fungi</taxon>
        <taxon>Dikarya</taxon>
        <taxon>Basidiomycota</taxon>
        <taxon>Agaricomycotina</taxon>
        <taxon>Agaricomycetes</taxon>
        <taxon>Polyporales</taxon>
        <taxon>Meruliaceae</taxon>
        <taxon>Hermanssonia</taxon>
    </lineage>
</organism>
<dbReference type="GO" id="GO:1990189">
    <property type="term" value="F:protein N-terminal-serine acetyltransferase activity"/>
    <property type="evidence" value="ECO:0007669"/>
    <property type="project" value="TreeGrafter"/>
</dbReference>
<keyword evidence="3" id="KW-1185">Reference proteome</keyword>
<dbReference type="AlphaFoldDB" id="A0A2R6NV69"/>
<dbReference type="STRING" id="98765.A0A2R6NV69"/>
<dbReference type="OrthoDB" id="41238at2759"/>
<name>A0A2R6NV69_9APHY</name>